<sequence length="325" mass="35756">MDQLAKFGKAIQDIVGPTFALYTPLLQQNEAIIKSVQRETFSYGSHERQKLDVYTSRKPSIVNGRRPVLMFEYGGGLIRGSRNLPMFGDHLVHANVGAFFALKFGYTVVVADYRLMSHGAKFPSGGEDIALAIEWMTTNQVGTGIEPIDLYIMGNSAGGIHLSTFLLHPEFAETRQKVLSGDGMRLRGAVLLSVPFHFAIAHESRTDTLEAYFGNYEANAPLGLLKAARKAQTPLDIVKGGARVLVLNAELDPDDEILRPGTDFVKEWLLMDDIESRNALAVDSMTGHNHVSPFAALSTGIEQEEAWGCQVVAFCDNIRKFNPRG</sequence>
<dbReference type="InterPro" id="IPR049492">
    <property type="entry name" value="BD-FAE-like_dom"/>
</dbReference>
<dbReference type="Gene3D" id="3.40.50.1820">
    <property type="entry name" value="alpha/beta hydrolase"/>
    <property type="match status" value="1"/>
</dbReference>
<feature type="domain" description="BD-FAE-like" evidence="2">
    <location>
        <begin position="51"/>
        <end position="165"/>
    </location>
</feature>
<dbReference type="Proteomes" id="UP001310594">
    <property type="component" value="Unassembled WGS sequence"/>
</dbReference>
<comment type="caution">
    <text evidence="3">The sequence shown here is derived from an EMBL/GenBank/DDBJ whole genome shotgun (WGS) entry which is preliminary data.</text>
</comment>
<dbReference type="GO" id="GO:0016787">
    <property type="term" value="F:hydrolase activity"/>
    <property type="evidence" value="ECO:0007669"/>
    <property type="project" value="UniProtKB-KW"/>
</dbReference>
<accession>A0AAN7WCK1</accession>
<evidence type="ECO:0000256" key="1">
    <source>
        <dbReference type="ARBA" id="ARBA00022801"/>
    </source>
</evidence>
<name>A0AAN7WCK1_9PEZI</name>
<organism evidence="3 4">
    <name type="scientific">Elasticomyces elasticus</name>
    <dbReference type="NCBI Taxonomy" id="574655"/>
    <lineage>
        <taxon>Eukaryota</taxon>
        <taxon>Fungi</taxon>
        <taxon>Dikarya</taxon>
        <taxon>Ascomycota</taxon>
        <taxon>Pezizomycotina</taxon>
        <taxon>Dothideomycetes</taxon>
        <taxon>Dothideomycetidae</taxon>
        <taxon>Mycosphaerellales</taxon>
        <taxon>Teratosphaeriaceae</taxon>
        <taxon>Elasticomyces</taxon>
    </lineage>
</organism>
<keyword evidence="1" id="KW-0378">Hydrolase</keyword>
<evidence type="ECO:0000313" key="3">
    <source>
        <dbReference type="EMBL" id="KAK5700537.1"/>
    </source>
</evidence>
<protein>
    <recommendedName>
        <fullName evidence="2">BD-FAE-like domain-containing protein</fullName>
    </recommendedName>
</protein>
<dbReference type="InterPro" id="IPR029058">
    <property type="entry name" value="AB_hydrolase_fold"/>
</dbReference>
<reference evidence="3" key="1">
    <citation type="submission" date="2023-08" db="EMBL/GenBank/DDBJ databases">
        <title>Black Yeasts Isolated from many extreme environments.</title>
        <authorList>
            <person name="Coleine C."/>
            <person name="Stajich J.E."/>
            <person name="Selbmann L."/>
        </authorList>
    </citation>
    <scope>NUCLEOTIDE SEQUENCE</scope>
    <source>
        <strain evidence="3">CCFEE 5810</strain>
    </source>
</reference>
<dbReference type="AlphaFoldDB" id="A0AAN7WCK1"/>
<dbReference type="InterPro" id="IPR050300">
    <property type="entry name" value="GDXG_lipolytic_enzyme"/>
</dbReference>
<dbReference type="EMBL" id="JAVRQU010000007">
    <property type="protein sequence ID" value="KAK5700537.1"/>
    <property type="molecule type" value="Genomic_DNA"/>
</dbReference>
<evidence type="ECO:0000259" key="2">
    <source>
        <dbReference type="Pfam" id="PF20434"/>
    </source>
</evidence>
<evidence type="ECO:0000313" key="4">
    <source>
        <dbReference type="Proteomes" id="UP001310594"/>
    </source>
</evidence>
<proteinExistence type="predicted"/>
<gene>
    <name evidence="3" type="ORF">LTR97_005054</name>
</gene>
<dbReference type="Pfam" id="PF20434">
    <property type="entry name" value="BD-FAE"/>
    <property type="match status" value="1"/>
</dbReference>
<dbReference type="SUPFAM" id="SSF53474">
    <property type="entry name" value="alpha/beta-Hydrolases"/>
    <property type="match status" value="1"/>
</dbReference>
<dbReference type="PANTHER" id="PTHR48081">
    <property type="entry name" value="AB HYDROLASE SUPERFAMILY PROTEIN C4A8.06C"/>
    <property type="match status" value="1"/>
</dbReference>